<name>A0A1B9F774_9BACT</name>
<accession>A0A1B9F774</accession>
<dbReference type="CDD" id="cd09892">
    <property type="entry name" value="NGN_SP_RfaH"/>
    <property type="match status" value="1"/>
</dbReference>
<dbReference type="EMBL" id="MAGO01000004">
    <property type="protein sequence ID" value="OCC15611.1"/>
    <property type="molecule type" value="Genomic_DNA"/>
</dbReference>
<dbReference type="AlphaFoldDB" id="A0A1B9F774"/>
<dbReference type="InterPro" id="IPR036735">
    <property type="entry name" value="NGN_dom_sf"/>
</dbReference>
<dbReference type="Proteomes" id="UP000093080">
    <property type="component" value="Unassembled WGS sequence"/>
</dbReference>
<feature type="domain" description="NusG-like N-terminal" evidence="2">
    <location>
        <begin position="5"/>
        <end position="104"/>
    </location>
</feature>
<dbReference type="SMART" id="SM00738">
    <property type="entry name" value="NGN"/>
    <property type="match status" value="1"/>
</dbReference>
<dbReference type="Gene3D" id="3.30.70.940">
    <property type="entry name" value="NusG, N-terminal domain"/>
    <property type="match status" value="1"/>
</dbReference>
<evidence type="ECO:0000259" key="2">
    <source>
        <dbReference type="SMART" id="SM00738"/>
    </source>
</evidence>
<keyword evidence="4" id="KW-1185">Reference proteome</keyword>
<dbReference type="RefSeq" id="WP_067616921.1">
    <property type="nucleotide sequence ID" value="NZ_MAGO01000004.1"/>
</dbReference>
<dbReference type="Pfam" id="PF02357">
    <property type="entry name" value="NusG"/>
    <property type="match status" value="1"/>
</dbReference>
<evidence type="ECO:0000256" key="1">
    <source>
        <dbReference type="ARBA" id="ARBA00023163"/>
    </source>
</evidence>
<dbReference type="InterPro" id="IPR006645">
    <property type="entry name" value="NGN-like_dom"/>
</dbReference>
<comment type="caution">
    <text evidence="3">The sequence shown here is derived from an EMBL/GenBank/DDBJ whole genome shotgun (WGS) entry which is preliminary data.</text>
</comment>
<dbReference type="STRING" id="1156395.DBT_0962"/>
<reference evidence="3 4" key="1">
    <citation type="submission" date="2016-06" db="EMBL/GenBank/DDBJ databases">
        <title>Respiratory ammonification of nitrate coupled to the oxidation of elemental sulfur in deep-sea autotrophic thermophilic bacteria.</title>
        <authorList>
            <person name="Slobodkina G.B."/>
            <person name="Mardanov A.V."/>
            <person name="Ravin N.V."/>
            <person name="Frolova A.A."/>
            <person name="Viryasiv M.B."/>
            <person name="Chernyh N.A."/>
            <person name="Bonch-Osmolovskaya E.A."/>
            <person name="Slobodkin A.I."/>
        </authorList>
    </citation>
    <scope>NUCLEOTIDE SEQUENCE [LARGE SCALE GENOMIC DNA]</scope>
    <source>
        <strain evidence="3 4">S69</strain>
    </source>
</reference>
<proteinExistence type="predicted"/>
<protein>
    <submittedName>
        <fullName evidence="3">Transcriptional activator RfaH</fullName>
    </submittedName>
</protein>
<keyword evidence="1" id="KW-0804">Transcription</keyword>
<organism evidence="3 4">
    <name type="scientific">Dissulfuribacter thermophilus</name>
    <dbReference type="NCBI Taxonomy" id="1156395"/>
    <lineage>
        <taxon>Bacteria</taxon>
        <taxon>Pseudomonadati</taxon>
        <taxon>Thermodesulfobacteriota</taxon>
        <taxon>Dissulfuribacteria</taxon>
        <taxon>Dissulfuribacterales</taxon>
        <taxon>Dissulfuribacteraceae</taxon>
        <taxon>Dissulfuribacter</taxon>
    </lineage>
</organism>
<dbReference type="GO" id="GO:0006354">
    <property type="term" value="P:DNA-templated transcription elongation"/>
    <property type="evidence" value="ECO:0007669"/>
    <property type="project" value="InterPro"/>
</dbReference>
<gene>
    <name evidence="3" type="ORF">DBT_0962</name>
</gene>
<evidence type="ECO:0000313" key="3">
    <source>
        <dbReference type="EMBL" id="OCC15611.1"/>
    </source>
</evidence>
<evidence type="ECO:0000313" key="4">
    <source>
        <dbReference type="Proteomes" id="UP000093080"/>
    </source>
</evidence>
<dbReference type="SUPFAM" id="SSF82679">
    <property type="entry name" value="N-utilization substance G protein NusG, N-terminal domain"/>
    <property type="match status" value="1"/>
</dbReference>
<sequence length="174" mass="20101">MEAEQGNWFAVRTKPRKELYAKTNFECQGYRVYLPMCRTWRSSARRRERVIRPFFPGYLFLYLLPHEQNWVSINSTFGAIGAVRFGNFYPPVPEYLINALRQREADSGIIELAPRRSSPFKKGQKVTVMIGESVVSGLFQEMHDDNRAIVLLNILKQQIKARVPIEAVTTYAVA</sequence>